<dbReference type="AlphaFoldDB" id="A0A2H0B403"/>
<dbReference type="EMBL" id="PCSQ01000044">
    <property type="protein sequence ID" value="PIP52403.1"/>
    <property type="molecule type" value="Genomic_DNA"/>
</dbReference>
<dbReference type="Proteomes" id="UP000231081">
    <property type="component" value="Unassembled WGS sequence"/>
</dbReference>
<reference evidence="1 2" key="1">
    <citation type="submission" date="2017-09" db="EMBL/GenBank/DDBJ databases">
        <title>Depth-based differentiation of microbial function through sediment-hosted aquifers and enrichment of novel symbionts in the deep terrestrial subsurface.</title>
        <authorList>
            <person name="Probst A.J."/>
            <person name="Ladd B."/>
            <person name="Jarett J.K."/>
            <person name="Geller-Mcgrath D.E."/>
            <person name="Sieber C.M."/>
            <person name="Emerson J.B."/>
            <person name="Anantharaman K."/>
            <person name="Thomas B.C."/>
            <person name="Malmstrom R."/>
            <person name="Stieglmeier M."/>
            <person name="Klingl A."/>
            <person name="Woyke T."/>
            <person name="Ryan C.M."/>
            <person name="Banfield J.F."/>
        </authorList>
    </citation>
    <scope>NUCLEOTIDE SEQUENCE [LARGE SCALE GENOMIC DNA]</scope>
    <source>
        <strain evidence="1">CG23_combo_of_CG06-09_8_20_14_all_47_9</strain>
    </source>
</reference>
<name>A0A2H0B403_9BACT</name>
<sequence length="83" mass="8904">MASLIILLSLNTSLNCLTLNSLVPINSSVPILASAVIFLSTDKPISNFCCAVKLAIIVIGPVTSTLTLPKYFFEVINSETDFK</sequence>
<proteinExistence type="predicted"/>
<protein>
    <submittedName>
        <fullName evidence="1">Uncharacterized protein</fullName>
    </submittedName>
</protein>
<gene>
    <name evidence="1" type="ORF">COX09_01785</name>
</gene>
<comment type="caution">
    <text evidence="1">The sequence shown here is derived from an EMBL/GenBank/DDBJ whole genome shotgun (WGS) entry which is preliminary data.</text>
</comment>
<accession>A0A2H0B403</accession>
<evidence type="ECO:0000313" key="1">
    <source>
        <dbReference type="EMBL" id="PIP52403.1"/>
    </source>
</evidence>
<organism evidence="1 2">
    <name type="scientific">Candidatus Beckwithbacteria bacterium CG23_combo_of_CG06-09_8_20_14_all_47_9</name>
    <dbReference type="NCBI Taxonomy" id="1974498"/>
    <lineage>
        <taxon>Bacteria</taxon>
        <taxon>Candidatus Beckwithiibacteriota</taxon>
    </lineage>
</organism>
<evidence type="ECO:0000313" key="2">
    <source>
        <dbReference type="Proteomes" id="UP000231081"/>
    </source>
</evidence>